<keyword evidence="2" id="KW-1185">Reference proteome</keyword>
<comment type="caution">
    <text evidence="1">The sequence shown here is derived from an EMBL/GenBank/DDBJ whole genome shotgun (WGS) entry which is preliminary data.</text>
</comment>
<organism evidence="1 2">
    <name type="scientific">Nocardioides yefusunii</name>
    <dbReference type="NCBI Taxonomy" id="2500546"/>
    <lineage>
        <taxon>Bacteria</taxon>
        <taxon>Bacillati</taxon>
        <taxon>Actinomycetota</taxon>
        <taxon>Actinomycetes</taxon>
        <taxon>Propionibacteriales</taxon>
        <taxon>Nocardioidaceae</taxon>
        <taxon>Nocardioides</taxon>
    </lineage>
</organism>
<reference evidence="2" key="1">
    <citation type="journal article" date="2019" name="Int. J. Syst. Evol. Microbiol.">
        <title>The Global Catalogue of Microorganisms (GCM) 10K type strain sequencing project: providing services to taxonomists for standard genome sequencing and annotation.</title>
        <authorList>
            <consortium name="The Broad Institute Genomics Platform"/>
            <consortium name="The Broad Institute Genome Sequencing Center for Infectious Disease"/>
            <person name="Wu L."/>
            <person name="Ma J."/>
        </authorList>
    </citation>
    <scope>NUCLEOTIDE SEQUENCE [LARGE SCALE GENOMIC DNA]</scope>
    <source>
        <strain evidence="2">DFY28</strain>
    </source>
</reference>
<accession>A0ABW1QV51</accession>
<proteinExistence type="predicted"/>
<dbReference type="RefSeq" id="WP_128220693.1">
    <property type="nucleotide sequence ID" value="NZ_CP034929.1"/>
</dbReference>
<evidence type="ECO:0000313" key="2">
    <source>
        <dbReference type="Proteomes" id="UP001596098"/>
    </source>
</evidence>
<evidence type="ECO:0000313" key="1">
    <source>
        <dbReference type="EMBL" id="MFC6152424.1"/>
    </source>
</evidence>
<gene>
    <name evidence="1" type="ORF">ACFPWU_01930</name>
</gene>
<protein>
    <submittedName>
        <fullName evidence="1">Uncharacterized protein</fullName>
    </submittedName>
</protein>
<dbReference type="EMBL" id="JBHSQI010000001">
    <property type="protein sequence ID" value="MFC6152424.1"/>
    <property type="molecule type" value="Genomic_DNA"/>
</dbReference>
<sequence>MSRLTALSVEISDLKCTRFESPTPHLLFLVGNTKVRAFEAPHRGIRLENLDTDGDWQPAGTTYGENDPYTVVAAATAIRALTEPGEPAYTEEIDFLAALAAELKEIRTSTETVGDEVFLTALSDAPEADVMVLLDYDDDENLLASVVPGFIVDDEPVSPADLGLRGPVTLPASDVAAVAAQIRQELDDLGDLMIEVFDAMDAAEEA</sequence>
<dbReference type="Proteomes" id="UP001596098">
    <property type="component" value="Unassembled WGS sequence"/>
</dbReference>
<name>A0ABW1QV51_9ACTN</name>